<evidence type="ECO:0000313" key="1">
    <source>
        <dbReference type="EMBL" id="MBA4666521.1"/>
    </source>
</evidence>
<accession>A0A7C9ED53</accession>
<dbReference type="AlphaFoldDB" id="A0A7C9ED53"/>
<dbReference type="EMBL" id="GISG01231877">
    <property type="protein sequence ID" value="MBA4666521.1"/>
    <property type="molecule type" value="Transcribed_RNA"/>
</dbReference>
<name>A0A7C9ED53_OPUST</name>
<reference evidence="1" key="2">
    <citation type="submission" date="2020-07" db="EMBL/GenBank/DDBJ databases">
        <authorList>
            <person name="Vera ALvarez R."/>
            <person name="Arias-Moreno D.M."/>
            <person name="Jimenez-Jacinto V."/>
            <person name="Jimenez-Bremont J.F."/>
            <person name="Swaminathan K."/>
            <person name="Moose S.P."/>
            <person name="Guerrero-Gonzalez M.L."/>
            <person name="Marino-Ramirez L."/>
            <person name="Landsman D."/>
            <person name="Rodriguez-Kessler M."/>
            <person name="Delgado-Sanchez P."/>
        </authorList>
    </citation>
    <scope>NUCLEOTIDE SEQUENCE</scope>
    <source>
        <tissue evidence="1">Cladode</tissue>
    </source>
</reference>
<sequence length="156" mass="17266">MYCMSRSSSYSNGSPTCFPLRIRIFSTSDRIFLTTLGLVDNSQNNQLNAVEVVSFPAKITLITTSLSNSVLKVPSLLTINLDNKSSYLLFPFSEFSCNLRRMISSANPWTVLIASLNLFSDPTFKNLLIFQLIGSAHMNRAEQSAVASSKARMNPV</sequence>
<proteinExistence type="predicted"/>
<reference evidence="1" key="1">
    <citation type="journal article" date="2013" name="J. Plant Res.">
        <title>Effect of fungi and light on seed germination of three Opuntia species from semiarid lands of central Mexico.</title>
        <authorList>
            <person name="Delgado-Sanchez P."/>
            <person name="Jimenez-Bremont J.F."/>
            <person name="Guerrero-Gonzalez Mde L."/>
            <person name="Flores J."/>
        </authorList>
    </citation>
    <scope>NUCLEOTIDE SEQUENCE</scope>
    <source>
        <tissue evidence="1">Cladode</tissue>
    </source>
</reference>
<protein>
    <submittedName>
        <fullName evidence="1">Uncharacterized protein</fullName>
    </submittedName>
</protein>
<organism evidence="1">
    <name type="scientific">Opuntia streptacantha</name>
    <name type="common">Prickly pear cactus</name>
    <name type="synonym">Opuntia cardona</name>
    <dbReference type="NCBI Taxonomy" id="393608"/>
    <lineage>
        <taxon>Eukaryota</taxon>
        <taxon>Viridiplantae</taxon>
        <taxon>Streptophyta</taxon>
        <taxon>Embryophyta</taxon>
        <taxon>Tracheophyta</taxon>
        <taxon>Spermatophyta</taxon>
        <taxon>Magnoliopsida</taxon>
        <taxon>eudicotyledons</taxon>
        <taxon>Gunneridae</taxon>
        <taxon>Pentapetalae</taxon>
        <taxon>Caryophyllales</taxon>
        <taxon>Cactineae</taxon>
        <taxon>Cactaceae</taxon>
        <taxon>Opuntioideae</taxon>
        <taxon>Opuntia</taxon>
    </lineage>
</organism>